<accession>A0A934W9L2</accession>
<keyword evidence="5" id="KW-1185">Reference proteome</keyword>
<keyword evidence="2" id="KW-0472">Membrane</keyword>
<evidence type="ECO:0000313" key="4">
    <source>
        <dbReference type="EMBL" id="MBK4737229.1"/>
    </source>
</evidence>
<comment type="caution">
    <text evidence="4">The sequence shown here is derived from an EMBL/GenBank/DDBJ whole genome shotgun (WGS) entry which is preliminary data.</text>
</comment>
<dbReference type="NCBIfam" id="TIGR01845">
    <property type="entry name" value="outer_NodT"/>
    <property type="match status" value="1"/>
</dbReference>
<organism evidence="4 5">
    <name type="scientific">Noviherbaspirillum pedocola</name>
    <dbReference type="NCBI Taxonomy" id="2801341"/>
    <lineage>
        <taxon>Bacteria</taxon>
        <taxon>Pseudomonadati</taxon>
        <taxon>Pseudomonadota</taxon>
        <taxon>Betaproteobacteria</taxon>
        <taxon>Burkholderiales</taxon>
        <taxon>Oxalobacteraceae</taxon>
        <taxon>Noviherbaspirillum</taxon>
    </lineage>
</organism>
<keyword evidence="2" id="KW-1134">Transmembrane beta strand</keyword>
<dbReference type="Pfam" id="PF02321">
    <property type="entry name" value="OEP"/>
    <property type="match status" value="2"/>
</dbReference>
<sequence length="496" mass="52299">MSTRLAAKILCASVIAALTACTTVGPNYKVPDQAVVKRSDAAADFASAQAAAFSRQPLPPQWWKLYQDPELDRLIEKALGANADLRVAAANLSRSRSTLAATEAIENPALSVSASPGYGRPSAEALGIPVPIPNTWLYDVGATVSYEVDLFGKMKRVIQAAEADSESAEAAYDLARVNVAAGTARAYADACTSAARIRVAEHSVALQKEFVDVNERRIRAGRGTALDRSRATAQLEQLRAALPPLQAAQRIALQRLAVLTGETPNQLPQAAATCAAMPRLSAPVPVGDGAALLRRRPDIRQAERSLAGSVARVGVATADLYPNIGLGLQLGSTGILSEFGAANATRFTLGPLISWSIPINGVARNRVAAAQAGSEAALAHFDSVVLNALRETESALTAYARELDRNADLKAARDQSALAARQSDELYRYGRTDFLSALDARRTLAVAESTLAASDAQLVADQMTLFLALGGGWEEKEGNGRPAHGQQAARQEDSGK</sequence>
<evidence type="ECO:0000256" key="1">
    <source>
        <dbReference type="ARBA" id="ARBA00007613"/>
    </source>
</evidence>
<dbReference type="RefSeq" id="WP_200595390.1">
    <property type="nucleotide sequence ID" value="NZ_JAEPBG010000010.1"/>
</dbReference>
<proteinExistence type="inferred from homology"/>
<dbReference type="PANTHER" id="PTHR30203">
    <property type="entry name" value="OUTER MEMBRANE CATION EFFLUX PROTEIN"/>
    <property type="match status" value="1"/>
</dbReference>
<comment type="similarity">
    <text evidence="1 2">Belongs to the outer membrane factor (OMF) (TC 1.B.17) family.</text>
</comment>
<gene>
    <name evidence="4" type="ORF">JJB74_21615</name>
</gene>
<comment type="subcellular location">
    <subcellularLocation>
        <location evidence="2">Cell membrane</location>
        <topology evidence="2">Lipid-anchor</topology>
    </subcellularLocation>
</comment>
<dbReference type="GO" id="GO:0015562">
    <property type="term" value="F:efflux transmembrane transporter activity"/>
    <property type="evidence" value="ECO:0007669"/>
    <property type="project" value="InterPro"/>
</dbReference>
<reference evidence="4" key="1">
    <citation type="submission" date="2021-01" db="EMBL/GenBank/DDBJ databases">
        <title>Genome sequence of strain Noviherbaspirillum sp. DKR-6.</title>
        <authorList>
            <person name="Chaudhary D.K."/>
        </authorList>
    </citation>
    <scope>NUCLEOTIDE SEQUENCE</scope>
    <source>
        <strain evidence="4">DKR-6</strain>
    </source>
</reference>
<dbReference type="EMBL" id="JAEPBG010000010">
    <property type="protein sequence ID" value="MBK4737229.1"/>
    <property type="molecule type" value="Genomic_DNA"/>
</dbReference>
<evidence type="ECO:0000256" key="2">
    <source>
        <dbReference type="RuleBase" id="RU362097"/>
    </source>
</evidence>
<dbReference type="Gene3D" id="2.20.200.10">
    <property type="entry name" value="Outer membrane efflux proteins (OEP)"/>
    <property type="match status" value="1"/>
</dbReference>
<feature type="signal peptide" evidence="2">
    <location>
        <begin position="1"/>
        <end position="20"/>
    </location>
</feature>
<dbReference type="InterPro" id="IPR003423">
    <property type="entry name" value="OMP_efflux"/>
</dbReference>
<dbReference type="Gene3D" id="1.20.1600.10">
    <property type="entry name" value="Outer membrane efflux proteins (OEP)"/>
    <property type="match status" value="1"/>
</dbReference>
<keyword evidence="2" id="KW-0449">Lipoprotein</keyword>
<dbReference type="PANTHER" id="PTHR30203:SF21">
    <property type="entry name" value="OUTER MEMBRANE COMPONENT OF MULTIDRUG EFFLUX PUMP-RELATED"/>
    <property type="match status" value="1"/>
</dbReference>
<keyword evidence="2" id="KW-0812">Transmembrane</keyword>
<dbReference type="InterPro" id="IPR010131">
    <property type="entry name" value="MdtP/NodT-like"/>
</dbReference>
<dbReference type="AlphaFoldDB" id="A0A934W9L2"/>
<keyword evidence="2" id="KW-0564">Palmitate</keyword>
<feature type="region of interest" description="Disordered" evidence="3">
    <location>
        <begin position="476"/>
        <end position="496"/>
    </location>
</feature>
<dbReference type="Proteomes" id="UP000622890">
    <property type="component" value="Unassembled WGS sequence"/>
</dbReference>
<feature type="chain" id="PRO_5038166186" evidence="2">
    <location>
        <begin position="21"/>
        <end position="496"/>
    </location>
</feature>
<dbReference type="SUPFAM" id="SSF56954">
    <property type="entry name" value="Outer membrane efflux proteins (OEP)"/>
    <property type="match status" value="1"/>
</dbReference>
<evidence type="ECO:0000256" key="3">
    <source>
        <dbReference type="SAM" id="MobiDB-lite"/>
    </source>
</evidence>
<dbReference type="PROSITE" id="PS51257">
    <property type="entry name" value="PROKAR_LIPOPROTEIN"/>
    <property type="match status" value="1"/>
</dbReference>
<dbReference type="GO" id="GO:0005886">
    <property type="term" value="C:plasma membrane"/>
    <property type="evidence" value="ECO:0007669"/>
    <property type="project" value="UniProtKB-SubCell"/>
</dbReference>
<evidence type="ECO:0000313" key="5">
    <source>
        <dbReference type="Proteomes" id="UP000622890"/>
    </source>
</evidence>
<protein>
    <submittedName>
        <fullName evidence="4">TolC family protein</fullName>
    </submittedName>
</protein>
<keyword evidence="2" id="KW-0732">Signal</keyword>
<name>A0A934W9L2_9BURK</name>